<dbReference type="Proteomes" id="UP001160148">
    <property type="component" value="Unassembled WGS sequence"/>
</dbReference>
<dbReference type="AlphaFoldDB" id="A0AAV0XVZ5"/>
<dbReference type="EMBL" id="CARXXK010001017">
    <property type="protein sequence ID" value="CAI6371928.1"/>
    <property type="molecule type" value="Genomic_DNA"/>
</dbReference>
<sequence>MFKKKIEHKNYKEKACSVGFDEMYIKEFLEYSKQYDFIEGFQDLGTYFRMNKSVNCVLVFLASGIYSGWKFPVAYYLSNSGVKK</sequence>
<reference evidence="3 4" key="1">
    <citation type="submission" date="2023-01" db="EMBL/GenBank/DDBJ databases">
        <authorList>
            <person name="Whitehead M."/>
        </authorList>
    </citation>
    <scope>NUCLEOTIDE SEQUENCE [LARGE SCALE GENOMIC DNA]</scope>
</reference>
<feature type="transmembrane region" description="Helical" evidence="1">
    <location>
        <begin position="56"/>
        <end position="77"/>
    </location>
</feature>
<evidence type="ECO:0000313" key="3">
    <source>
        <dbReference type="EMBL" id="CAI6371928.1"/>
    </source>
</evidence>
<protein>
    <recommendedName>
        <fullName evidence="2">Transposable element P transposase-like RNase H domain-containing protein</fullName>
    </recommendedName>
</protein>
<keyword evidence="1" id="KW-0812">Transmembrane</keyword>
<dbReference type="Pfam" id="PF21787">
    <property type="entry name" value="TNP-like_RNaseH_N"/>
    <property type="match status" value="1"/>
</dbReference>
<feature type="domain" description="Transposable element P transposase-like RNase H" evidence="2">
    <location>
        <begin position="2"/>
        <end position="80"/>
    </location>
</feature>
<keyword evidence="1" id="KW-0472">Membrane</keyword>
<evidence type="ECO:0000313" key="4">
    <source>
        <dbReference type="Proteomes" id="UP001160148"/>
    </source>
</evidence>
<proteinExistence type="predicted"/>
<keyword evidence="1" id="KW-1133">Transmembrane helix</keyword>
<evidence type="ECO:0000259" key="2">
    <source>
        <dbReference type="Pfam" id="PF21787"/>
    </source>
</evidence>
<organism evidence="3 4">
    <name type="scientific">Macrosiphum euphorbiae</name>
    <name type="common">potato aphid</name>
    <dbReference type="NCBI Taxonomy" id="13131"/>
    <lineage>
        <taxon>Eukaryota</taxon>
        <taxon>Metazoa</taxon>
        <taxon>Ecdysozoa</taxon>
        <taxon>Arthropoda</taxon>
        <taxon>Hexapoda</taxon>
        <taxon>Insecta</taxon>
        <taxon>Pterygota</taxon>
        <taxon>Neoptera</taxon>
        <taxon>Paraneoptera</taxon>
        <taxon>Hemiptera</taxon>
        <taxon>Sternorrhyncha</taxon>
        <taxon>Aphidomorpha</taxon>
        <taxon>Aphidoidea</taxon>
        <taxon>Aphididae</taxon>
        <taxon>Macrosiphini</taxon>
        <taxon>Macrosiphum</taxon>
    </lineage>
</organism>
<name>A0AAV0XVZ5_9HEMI</name>
<evidence type="ECO:0000256" key="1">
    <source>
        <dbReference type="SAM" id="Phobius"/>
    </source>
</evidence>
<keyword evidence="4" id="KW-1185">Reference proteome</keyword>
<gene>
    <name evidence="3" type="ORF">MEUPH1_LOCUS25871</name>
</gene>
<dbReference type="InterPro" id="IPR048365">
    <property type="entry name" value="TNP-like_RNaseH_N"/>
</dbReference>
<accession>A0AAV0XVZ5</accession>
<comment type="caution">
    <text evidence="3">The sequence shown here is derived from an EMBL/GenBank/DDBJ whole genome shotgun (WGS) entry which is preliminary data.</text>
</comment>